<organism evidence="2 3">
    <name type="scientific">Zhouia spongiae</name>
    <dbReference type="NCBI Taxonomy" id="2202721"/>
    <lineage>
        <taxon>Bacteria</taxon>
        <taxon>Pseudomonadati</taxon>
        <taxon>Bacteroidota</taxon>
        <taxon>Flavobacteriia</taxon>
        <taxon>Flavobacteriales</taxon>
        <taxon>Flavobacteriaceae</taxon>
        <taxon>Zhouia</taxon>
    </lineage>
</organism>
<dbReference type="Pfam" id="PF20136">
    <property type="entry name" value="DUF6526"/>
    <property type="match status" value="1"/>
</dbReference>
<protein>
    <submittedName>
        <fullName evidence="2">DUF6526 family protein</fullName>
    </submittedName>
</protein>
<keyword evidence="1" id="KW-0472">Membrane</keyword>
<keyword evidence="1" id="KW-0812">Transmembrane</keyword>
<feature type="transmembrane region" description="Helical" evidence="1">
    <location>
        <begin position="34"/>
        <end position="53"/>
    </location>
</feature>
<dbReference type="InterPro" id="IPR045385">
    <property type="entry name" value="DUF6526"/>
</dbReference>
<gene>
    <name evidence="2" type="ORF">MQE36_07355</name>
</gene>
<proteinExistence type="predicted"/>
<reference evidence="2 3" key="1">
    <citation type="journal article" date="2018" name="Int. J. Syst. Evol. Microbiol.">
        <title>Zhouia spongiae sp. nov., isolated from a marine sponge.</title>
        <authorList>
            <person name="Zhuang L."/>
            <person name="Lin B."/>
            <person name="Qin F."/>
            <person name="Luo L."/>
        </authorList>
    </citation>
    <scope>NUCLEOTIDE SEQUENCE [LARGE SCALE GENOMIC DNA]</scope>
    <source>
        <strain evidence="2 3">HN-Y44</strain>
    </source>
</reference>
<name>A0ABY3YR75_9FLAO</name>
<evidence type="ECO:0000313" key="2">
    <source>
        <dbReference type="EMBL" id="UNZ00151.1"/>
    </source>
</evidence>
<evidence type="ECO:0000256" key="1">
    <source>
        <dbReference type="SAM" id="Phobius"/>
    </source>
</evidence>
<dbReference type="RefSeq" id="WP_242938518.1">
    <property type="nucleotide sequence ID" value="NZ_CP094326.1"/>
</dbReference>
<evidence type="ECO:0000313" key="3">
    <source>
        <dbReference type="Proteomes" id="UP000829476"/>
    </source>
</evidence>
<keyword evidence="3" id="KW-1185">Reference proteome</keyword>
<keyword evidence="1" id="KW-1133">Transmembrane helix</keyword>
<dbReference type="Proteomes" id="UP000829476">
    <property type="component" value="Chromosome"/>
</dbReference>
<accession>A0ABY3YR75</accession>
<sequence>MKFFRVFEIVYLVIGVISVFEVVSNWNTDRNRSYLFLLFAVVSFFMFFFRRRYRKKFQNRQKK</sequence>
<dbReference type="EMBL" id="CP094326">
    <property type="protein sequence ID" value="UNZ00151.1"/>
    <property type="molecule type" value="Genomic_DNA"/>
</dbReference>
<feature type="transmembrane region" description="Helical" evidence="1">
    <location>
        <begin position="9"/>
        <end position="28"/>
    </location>
</feature>